<reference evidence="1 2" key="1">
    <citation type="submission" date="2020-06" db="EMBL/GenBank/DDBJ databases">
        <authorList>
            <person name="Grouzdev D.S."/>
        </authorList>
    </citation>
    <scope>NUCLEOTIDE SEQUENCE [LARGE SCALE GENOMIC DNA]</scope>
    <source>
        <strain evidence="1 2">HO-A22</strain>
    </source>
</reference>
<dbReference type="Proteomes" id="UP000520198">
    <property type="component" value="Unassembled WGS sequence"/>
</dbReference>
<keyword evidence="2" id="KW-1185">Reference proteome</keyword>
<protein>
    <submittedName>
        <fullName evidence="1">Uncharacterized protein</fullName>
    </submittedName>
</protein>
<dbReference type="RefSeq" id="WP_176356372.1">
    <property type="nucleotide sequence ID" value="NZ_JABWDU010000012.1"/>
</dbReference>
<sequence length="100" mass="11120">MPCAMTGTVSELSPDAHFEFQKALEELPEGYVTGIFQGRTWCATIKRSNDGKRLWLYGEELGGTDVVSFNLYVLDAMSTLKPCEMSSAKVVDFVLGFERT</sequence>
<evidence type="ECO:0000313" key="2">
    <source>
        <dbReference type="Proteomes" id="UP000520198"/>
    </source>
</evidence>
<comment type="caution">
    <text evidence="1">The sequence shown here is derived from an EMBL/GenBank/DDBJ whole genome shotgun (WGS) entry which is preliminary data.</text>
</comment>
<evidence type="ECO:0000313" key="1">
    <source>
        <dbReference type="EMBL" id="NVD43031.1"/>
    </source>
</evidence>
<accession>A0A7Y6QCE3</accession>
<gene>
    <name evidence="1" type="ORF">HT585_29625</name>
</gene>
<dbReference type="EMBL" id="JABWDU010000012">
    <property type="protein sequence ID" value="NVD43031.1"/>
    <property type="molecule type" value="Genomic_DNA"/>
</dbReference>
<proteinExistence type="predicted"/>
<name>A0A7Y6QCE3_9HYPH</name>
<organism evidence="1 2">
    <name type="scientific">Ensifer oleiphilus</name>
    <dbReference type="NCBI Taxonomy" id="2742698"/>
    <lineage>
        <taxon>Bacteria</taxon>
        <taxon>Pseudomonadati</taxon>
        <taxon>Pseudomonadota</taxon>
        <taxon>Alphaproteobacteria</taxon>
        <taxon>Hyphomicrobiales</taxon>
        <taxon>Rhizobiaceae</taxon>
        <taxon>Sinorhizobium/Ensifer group</taxon>
        <taxon>Ensifer</taxon>
    </lineage>
</organism>
<dbReference type="AlphaFoldDB" id="A0A7Y6QCE3"/>